<comment type="subcellular location">
    <subcellularLocation>
        <location evidence="12">Cytoplasm</location>
    </subcellularLocation>
</comment>
<dbReference type="SUPFAM" id="SSF55186">
    <property type="entry name" value="ThrRS/AlaRS common domain"/>
    <property type="match status" value="1"/>
</dbReference>
<dbReference type="AlphaFoldDB" id="A0A2V3HTS6"/>
<evidence type="ECO:0000256" key="3">
    <source>
        <dbReference type="ARBA" id="ARBA00022555"/>
    </source>
</evidence>
<dbReference type="Gene3D" id="3.30.930.10">
    <property type="entry name" value="Bira Bifunctional Protein, Domain 2"/>
    <property type="match status" value="1"/>
</dbReference>
<evidence type="ECO:0000256" key="1">
    <source>
        <dbReference type="ARBA" id="ARBA00008226"/>
    </source>
</evidence>
<reference evidence="14 15" key="1">
    <citation type="journal article" date="2015" name="Nat. Commun.">
        <title>Genomic and transcriptomic evidence for scavenging of diverse organic compounds by widespread deep-sea archaea.</title>
        <authorList>
            <person name="Li M."/>
            <person name="Baker B.J."/>
            <person name="Anantharaman K."/>
            <person name="Jain S."/>
            <person name="Breier J.A."/>
            <person name="Dick G.J."/>
        </authorList>
    </citation>
    <scope>NUCLEOTIDE SEQUENCE [LARGE SCALE GENOMIC DNA]</scope>
    <source>
        <strain evidence="14">Cayman_51_deep</strain>
    </source>
</reference>
<dbReference type="Proteomes" id="UP000248161">
    <property type="component" value="Unassembled WGS sequence"/>
</dbReference>
<dbReference type="FunFam" id="3.10.310.40:FF:000001">
    <property type="entry name" value="Alanine--tRNA ligase"/>
    <property type="match status" value="1"/>
</dbReference>
<keyword evidence="11 12" id="KW-0030">Aminoacyl-tRNA synthetase</keyword>
<keyword evidence="2 12" id="KW-0963">Cytoplasm</keyword>
<accession>A0A2V3HTS6</accession>
<comment type="domain">
    <text evidence="12">Consists of three domains; the N-terminal catalytic domain, the editing domain and the C-terminal C-Ala domain. The editing domain removes incorrectly charged amino acids, while the C-Ala domain, along with tRNA(Ala), serves as a bridge to cooperatively bring together the editing and aminoacylation centers thus stimulating deacylation of misacylated tRNAs.</text>
</comment>
<dbReference type="Gene3D" id="3.10.310.40">
    <property type="match status" value="1"/>
</dbReference>
<dbReference type="GO" id="GO:0006419">
    <property type="term" value="P:alanyl-tRNA aminoacylation"/>
    <property type="evidence" value="ECO:0007669"/>
    <property type="project" value="UniProtKB-UniRule"/>
</dbReference>
<evidence type="ECO:0000259" key="13">
    <source>
        <dbReference type="PROSITE" id="PS50860"/>
    </source>
</evidence>
<keyword evidence="7 12" id="KW-0862">Zinc</keyword>
<keyword evidence="5 12" id="KW-0479">Metal-binding</keyword>
<keyword evidence="6 12" id="KW-0547">Nucleotide-binding</keyword>
<feature type="binding site" evidence="12">
    <location>
        <position position="659"/>
    </location>
    <ligand>
        <name>Zn(2+)</name>
        <dbReference type="ChEBI" id="CHEBI:29105"/>
    </ligand>
</feature>
<organism evidence="14 15">
    <name type="scientific">Candidatus Thalassarchaeum betae</name>
    <dbReference type="NCBI Taxonomy" id="2599289"/>
    <lineage>
        <taxon>Archaea</taxon>
        <taxon>Methanobacteriati</taxon>
        <taxon>Thermoplasmatota</taxon>
        <taxon>Candidatus Poseidoniia</taxon>
        <taxon>Candidatus Poseidoniales</taxon>
        <taxon>Candidatus Thalassarchaeaceae</taxon>
        <taxon>Candidatus Thalassarchaeum</taxon>
    </lineage>
</organism>
<dbReference type="PRINTS" id="PR00980">
    <property type="entry name" value="TRNASYNTHALA"/>
</dbReference>
<dbReference type="HAMAP" id="MF_00036_A">
    <property type="entry name" value="Ala_tRNA_synth_A"/>
    <property type="match status" value="1"/>
</dbReference>
<dbReference type="NCBIfam" id="TIGR03683">
    <property type="entry name" value="A-tRNA_syn_arch"/>
    <property type="match status" value="1"/>
</dbReference>
<dbReference type="InterPro" id="IPR022429">
    <property type="entry name" value="Ala-tRNA_lgiase_arc"/>
</dbReference>
<dbReference type="EC" id="6.1.1.7" evidence="12"/>
<dbReference type="GO" id="GO:0000049">
    <property type="term" value="F:tRNA binding"/>
    <property type="evidence" value="ECO:0007669"/>
    <property type="project" value="UniProtKB-KW"/>
</dbReference>
<evidence type="ECO:0000256" key="12">
    <source>
        <dbReference type="HAMAP-Rule" id="MF_00036"/>
    </source>
</evidence>
<comment type="catalytic activity">
    <reaction evidence="12">
        <text>tRNA(Ala) + L-alanine + ATP = L-alanyl-tRNA(Ala) + AMP + diphosphate</text>
        <dbReference type="Rhea" id="RHEA:12540"/>
        <dbReference type="Rhea" id="RHEA-COMP:9657"/>
        <dbReference type="Rhea" id="RHEA-COMP:9923"/>
        <dbReference type="ChEBI" id="CHEBI:30616"/>
        <dbReference type="ChEBI" id="CHEBI:33019"/>
        <dbReference type="ChEBI" id="CHEBI:57972"/>
        <dbReference type="ChEBI" id="CHEBI:78442"/>
        <dbReference type="ChEBI" id="CHEBI:78497"/>
        <dbReference type="ChEBI" id="CHEBI:456215"/>
        <dbReference type="EC" id="6.1.1.7"/>
    </reaction>
</comment>
<feature type="domain" description="Alanyl-transfer RNA synthetases family profile" evidence="13">
    <location>
        <begin position="73"/>
        <end position="802"/>
    </location>
</feature>
<dbReference type="Pfam" id="PF01411">
    <property type="entry name" value="tRNA-synt_2c"/>
    <property type="match status" value="1"/>
</dbReference>
<dbReference type="Pfam" id="PF07973">
    <property type="entry name" value="tRNA_SAD"/>
    <property type="match status" value="1"/>
</dbReference>
<evidence type="ECO:0000256" key="5">
    <source>
        <dbReference type="ARBA" id="ARBA00022723"/>
    </source>
</evidence>
<keyword evidence="4 12" id="KW-0436">Ligase</keyword>
<dbReference type="InterPro" id="IPR012947">
    <property type="entry name" value="tRNA_SAD"/>
</dbReference>
<dbReference type="InterPro" id="IPR018163">
    <property type="entry name" value="Thr/Ala-tRNA-synth_IIc_edit"/>
</dbReference>
<feature type="binding site" evidence="12">
    <location>
        <position position="655"/>
    </location>
    <ligand>
        <name>Zn(2+)</name>
        <dbReference type="ChEBI" id="CHEBI:29105"/>
    </ligand>
</feature>
<feature type="binding site" evidence="12">
    <location>
        <position position="763"/>
    </location>
    <ligand>
        <name>Zn(2+)</name>
        <dbReference type="ChEBI" id="CHEBI:29105"/>
    </ligand>
</feature>
<feature type="binding site" evidence="12">
    <location>
        <position position="759"/>
    </location>
    <ligand>
        <name>Zn(2+)</name>
        <dbReference type="ChEBI" id="CHEBI:29105"/>
    </ligand>
</feature>
<dbReference type="PANTHER" id="PTHR11777">
    <property type="entry name" value="ALANYL-TRNA SYNTHETASE"/>
    <property type="match status" value="1"/>
</dbReference>
<dbReference type="SUPFAM" id="SSF50447">
    <property type="entry name" value="Translation proteins"/>
    <property type="match status" value="1"/>
</dbReference>
<dbReference type="SUPFAM" id="SSF55681">
    <property type="entry name" value="Class II aaRS and biotin synthetases"/>
    <property type="match status" value="1"/>
</dbReference>
<dbReference type="Pfam" id="PF02272">
    <property type="entry name" value="DHHA1"/>
    <property type="match status" value="1"/>
</dbReference>
<evidence type="ECO:0000256" key="10">
    <source>
        <dbReference type="ARBA" id="ARBA00022917"/>
    </source>
</evidence>
<dbReference type="Gene3D" id="3.30.980.10">
    <property type="entry name" value="Threonyl-trna Synthetase, Chain A, domain 2"/>
    <property type="match status" value="1"/>
</dbReference>
<dbReference type="InterPro" id="IPR002318">
    <property type="entry name" value="Ala-tRNA-lgiase_IIc"/>
</dbReference>
<sequence>MARAQVRRGSMAFGEIHIPFWEESGHICKTCRVTGVRFWTRDESRTTCGDSTEDPYTFIGNPVIEGFPMLGKALKDAMREAFLDFFDKHGHTRVEPYPIIARWRDDIHLTIASIADFQPHVTSGQVPPPANPLGISQPCIRLTDLAAVGRSGRHLSAFEMMAHHAFNRPGDNDVVYWIDQCVRYCDEMLVDSLGIDPKELTYVESPWSGGGNAGPALEVIVGGLELATLVFMNLEEADDGDIEIKGLRYREMDLQIIDTGYGLERFCWAAAGTPTIYEAIYPESVAWLKELSGFDSMASSLGMAVGIDSLLGELSRLAGILNIDVGTDVEALYDKLVERLYETGINLSVDELKQVTEPLSSIYAIPDHMHALCNMLGDGLVPSNSKAGYLARMLARRVCRMKDDLGASISLADLGAHHMDTHLDMGSFVQSREGVLRILELEEVRYHEMLRKGEAAVRTALKSLPKDVAMAPDETLFRLAEERGLNPDMVVSIAHELGWEGLSVRVGFAADMAARNAQMTKVAAKAKAMDSVFEVAALPATSPDYYADTSATEFTAEVLHCAPLSSEEVESLNLSSEVFGVPTHAVVLDRTLFYPEGGGQLGDQGMLAQNGAAANVVDTRVENGVILHLTDAPLEGGSARGVVDWERRKQLMDHHTAVHIVGGSAREVLGPHVWQAGSNKGARYARLDITHHSRLTREVLDTIEDRANEIVEANPGIEKLVMDRADADATFGFDIYQGGPPKHSQIRIIKIGDYDTQACGGTHHDEAGEIGELLIIRSSQVQDGVERLQIVAGGTAREHTRRQERLLGDASEILGVQPDDLPRTVSRFFGEWKSQQKRIESLEAEIVRLRTDGGGDAAVEKEGVRYVVMESGGDAKQMMAMLGELTRDASTPTLAVLGSREGGGTLIVASTEGSVAAERHNAVEILNAIAGHIGGAGGGRPTIAQGGGSKPDGIPAALDAARSLLGIS</sequence>
<dbReference type="InterPro" id="IPR018164">
    <property type="entry name" value="Ala-tRNA-synth_IIc_N"/>
</dbReference>
<evidence type="ECO:0000313" key="15">
    <source>
        <dbReference type="Proteomes" id="UP000248161"/>
    </source>
</evidence>
<dbReference type="GO" id="GO:0005524">
    <property type="term" value="F:ATP binding"/>
    <property type="evidence" value="ECO:0007669"/>
    <property type="project" value="UniProtKB-UniRule"/>
</dbReference>
<proteinExistence type="inferred from homology"/>
<dbReference type="GO" id="GO:0008270">
    <property type="term" value="F:zinc ion binding"/>
    <property type="evidence" value="ECO:0007669"/>
    <property type="project" value="UniProtKB-UniRule"/>
</dbReference>
<comment type="caution">
    <text evidence="14">The sequence shown here is derived from an EMBL/GenBank/DDBJ whole genome shotgun (WGS) entry which is preliminary data.</text>
</comment>
<dbReference type="PROSITE" id="PS50860">
    <property type="entry name" value="AA_TRNA_LIGASE_II_ALA"/>
    <property type="match status" value="1"/>
</dbReference>
<protein>
    <recommendedName>
        <fullName evidence="12">Alanine--tRNA ligase</fullName>
        <ecNumber evidence="12">6.1.1.7</ecNumber>
    </recommendedName>
    <alternativeName>
        <fullName evidence="12">Alanyl-tRNA synthetase</fullName>
        <shortName evidence="12">AlaRS</shortName>
    </alternativeName>
</protein>
<dbReference type="PANTHER" id="PTHR11777:SF9">
    <property type="entry name" value="ALANINE--TRNA LIGASE, CYTOPLASMIC"/>
    <property type="match status" value="1"/>
</dbReference>
<gene>
    <name evidence="12 14" type="primary">alaS</name>
    <name evidence="14" type="ORF">CXX69_01345</name>
</gene>
<keyword evidence="3 12" id="KW-0820">tRNA-binding</keyword>
<dbReference type="SMART" id="SM00863">
    <property type="entry name" value="tRNA_SAD"/>
    <property type="match status" value="1"/>
</dbReference>
<name>A0A2V3HTS6_9ARCH</name>
<comment type="cofactor">
    <cofactor evidence="12">
        <name>Zn(2+)</name>
        <dbReference type="ChEBI" id="CHEBI:29105"/>
    </cofactor>
    <text evidence="12">Binds 1 zinc ion per subunit.</text>
</comment>
<dbReference type="InterPro" id="IPR009000">
    <property type="entry name" value="Transl_B-barrel_sf"/>
</dbReference>
<dbReference type="Gene3D" id="6.10.250.550">
    <property type="match status" value="1"/>
</dbReference>
<keyword evidence="10 12" id="KW-0648">Protein biosynthesis</keyword>
<evidence type="ECO:0000256" key="11">
    <source>
        <dbReference type="ARBA" id="ARBA00023146"/>
    </source>
</evidence>
<dbReference type="InterPro" id="IPR018165">
    <property type="entry name" value="Ala-tRNA-synth_IIc_core"/>
</dbReference>
<dbReference type="SUPFAM" id="SSF101353">
    <property type="entry name" value="Putative anticodon-binding domain of alanyl-tRNA synthetase (AlaRS)"/>
    <property type="match status" value="1"/>
</dbReference>
<dbReference type="EMBL" id="PSPG01000002">
    <property type="protein sequence ID" value="PXF22252.1"/>
    <property type="molecule type" value="Genomic_DNA"/>
</dbReference>
<evidence type="ECO:0000313" key="14">
    <source>
        <dbReference type="EMBL" id="PXF22252.1"/>
    </source>
</evidence>
<keyword evidence="8 12" id="KW-0067">ATP-binding</keyword>
<keyword evidence="9 12" id="KW-0694">RNA-binding</keyword>
<evidence type="ECO:0000256" key="9">
    <source>
        <dbReference type="ARBA" id="ARBA00022884"/>
    </source>
</evidence>
<dbReference type="InterPro" id="IPR003156">
    <property type="entry name" value="DHHA1_dom"/>
</dbReference>
<dbReference type="GO" id="GO:0002161">
    <property type="term" value="F:aminoacyl-tRNA deacylase activity"/>
    <property type="evidence" value="ECO:0007669"/>
    <property type="project" value="UniProtKB-ARBA"/>
</dbReference>
<evidence type="ECO:0000256" key="6">
    <source>
        <dbReference type="ARBA" id="ARBA00022741"/>
    </source>
</evidence>
<dbReference type="GO" id="GO:0005737">
    <property type="term" value="C:cytoplasm"/>
    <property type="evidence" value="ECO:0007669"/>
    <property type="project" value="UniProtKB-SubCell"/>
</dbReference>
<evidence type="ECO:0000256" key="4">
    <source>
        <dbReference type="ARBA" id="ARBA00022598"/>
    </source>
</evidence>
<comment type="function">
    <text evidence="12">Catalyzes the attachment of alanine to tRNA(Ala) in a two-step reaction: alanine is first activated by ATP to form Ala-AMP and then transferred to the acceptor end of tRNA(Ala). Also edits incorrectly charged Ser-tRNA(Ala) and Gly-tRNA(Ala) via its editing domain.</text>
</comment>
<evidence type="ECO:0000256" key="7">
    <source>
        <dbReference type="ARBA" id="ARBA00022833"/>
    </source>
</evidence>
<dbReference type="NCBIfam" id="TIGR00344">
    <property type="entry name" value="alaS"/>
    <property type="match status" value="1"/>
</dbReference>
<dbReference type="InterPro" id="IPR045864">
    <property type="entry name" value="aa-tRNA-synth_II/BPL/LPL"/>
</dbReference>
<dbReference type="InterPro" id="IPR050058">
    <property type="entry name" value="Ala-tRNA_ligase"/>
</dbReference>
<evidence type="ECO:0000256" key="8">
    <source>
        <dbReference type="ARBA" id="ARBA00022840"/>
    </source>
</evidence>
<dbReference type="GO" id="GO:0004813">
    <property type="term" value="F:alanine-tRNA ligase activity"/>
    <property type="evidence" value="ECO:0007669"/>
    <property type="project" value="UniProtKB-UniRule"/>
</dbReference>
<dbReference type="Gene3D" id="2.40.30.130">
    <property type="match status" value="1"/>
</dbReference>
<dbReference type="InterPro" id="IPR018162">
    <property type="entry name" value="Ala-tRNA-ligase_IIc_anticod-bd"/>
</dbReference>
<dbReference type="Gene3D" id="3.30.54.20">
    <property type="match status" value="1"/>
</dbReference>
<comment type="similarity">
    <text evidence="1 12">Belongs to the class-II aminoacyl-tRNA synthetase family.</text>
</comment>
<evidence type="ECO:0000256" key="2">
    <source>
        <dbReference type="ARBA" id="ARBA00022490"/>
    </source>
</evidence>